<proteinExistence type="predicted"/>
<reference evidence="1 2" key="1">
    <citation type="journal article" date="2016" name="Nat. Commun.">
        <title>Thousands of microbial genomes shed light on interconnected biogeochemical processes in an aquifer system.</title>
        <authorList>
            <person name="Anantharaman K."/>
            <person name="Brown C.T."/>
            <person name="Hug L.A."/>
            <person name="Sharon I."/>
            <person name="Castelle C.J."/>
            <person name="Probst A.J."/>
            <person name="Thomas B.C."/>
            <person name="Singh A."/>
            <person name="Wilkins M.J."/>
            <person name="Karaoz U."/>
            <person name="Brodie E.L."/>
            <person name="Williams K.H."/>
            <person name="Hubbard S.S."/>
            <person name="Banfield J.F."/>
        </authorList>
    </citation>
    <scope>NUCLEOTIDE SEQUENCE [LARGE SCALE GENOMIC DNA]</scope>
</reference>
<protein>
    <submittedName>
        <fullName evidence="1">Uncharacterized protein</fullName>
    </submittedName>
</protein>
<gene>
    <name evidence="1" type="ORF">A2960_06535</name>
</gene>
<accession>A0A1F6ARW7</accession>
<organism evidence="1 2">
    <name type="scientific">Candidatus Gottesmanbacteria bacterium RIFCSPLOWO2_01_FULL_39_12b</name>
    <dbReference type="NCBI Taxonomy" id="1798388"/>
    <lineage>
        <taxon>Bacteria</taxon>
        <taxon>Candidatus Gottesmaniibacteriota</taxon>
    </lineage>
</organism>
<evidence type="ECO:0000313" key="1">
    <source>
        <dbReference type="EMBL" id="OGG27425.1"/>
    </source>
</evidence>
<sequence>MAYLPSVTLRCLKPGCTFEEQVSNMKVADMEIEGHCKMTSGAHAKYLVILGSNLETFTISLSEQRIAEIIGPLPNKESSISPHF</sequence>
<evidence type="ECO:0000313" key="2">
    <source>
        <dbReference type="Proteomes" id="UP000176609"/>
    </source>
</evidence>
<dbReference type="EMBL" id="MFJR01000002">
    <property type="protein sequence ID" value="OGG27425.1"/>
    <property type="molecule type" value="Genomic_DNA"/>
</dbReference>
<name>A0A1F6ARW7_9BACT</name>
<dbReference type="Proteomes" id="UP000176609">
    <property type="component" value="Unassembled WGS sequence"/>
</dbReference>
<dbReference type="AlphaFoldDB" id="A0A1F6ARW7"/>
<comment type="caution">
    <text evidence="1">The sequence shown here is derived from an EMBL/GenBank/DDBJ whole genome shotgun (WGS) entry which is preliminary data.</text>
</comment>